<keyword evidence="6" id="KW-1185">Reference proteome</keyword>
<dbReference type="NCBIfam" id="NF041155">
    <property type="entry name" value="encap_f1"/>
    <property type="match status" value="1"/>
</dbReference>
<keyword evidence="3" id="KW-1284">Encapsulin nanocompartment</keyword>
<evidence type="ECO:0000256" key="1">
    <source>
        <dbReference type="ARBA" id="ARBA00033738"/>
    </source>
</evidence>
<dbReference type="GO" id="GO:0140737">
    <property type="term" value="C:encapsulin nanocompartment"/>
    <property type="evidence" value="ECO:0007669"/>
    <property type="project" value="UniProtKB-SubCell"/>
</dbReference>
<comment type="caution">
    <text evidence="5">The sequence shown here is derived from an EMBL/GenBank/DDBJ whole genome shotgun (WGS) entry which is preliminary data.</text>
</comment>
<evidence type="ECO:0000313" key="5">
    <source>
        <dbReference type="EMBL" id="MCR1898331.1"/>
    </source>
</evidence>
<sequence>MDILKRGLAPISAEAWSEIDEKAAEVLKSRLSARKAVKVDGPKGWDYTVIPEGRLILKEDEKDVKTGVFQVKPLVEARASFTLNRWEMDNVARGARDIDLDNLEEAVRKIAEFEENAVYKGYEAGNIQGLDQSTAHNIIPFGNDDQAIMDALSEGVVTLKEHYVEEAFTLIVGKEAYKRLHKKSQGYPLVKRIESLLGGKVLYSTVVEGAYLIPYNHDDLEFTIGQDFSIGYEGHDDKEVRLFITETFTFRVLDENIIIKYRV</sequence>
<dbReference type="PANTHER" id="PTHR37165">
    <property type="entry name" value="PEPTIDASE U56 FAMILY"/>
    <property type="match status" value="1"/>
</dbReference>
<dbReference type="Gene3D" id="3.30.2400.30">
    <property type="match status" value="1"/>
</dbReference>
<comment type="similarity">
    <text evidence="2">Belongs to the encapsulin family. Family 1 subfamily.</text>
</comment>
<reference evidence="5" key="1">
    <citation type="submission" date="2022-07" db="EMBL/GenBank/DDBJ databases">
        <title>Enhanced cultured diversity of the mouse gut microbiota enables custom-made synthetic communities.</title>
        <authorList>
            <person name="Afrizal A."/>
        </authorList>
    </citation>
    <scope>NUCLEOTIDE SEQUENCE</scope>
    <source>
        <strain evidence="5">DSM 28593</strain>
    </source>
</reference>
<protein>
    <recommendedName>
        <fullName evidence="4">Type 1 encapsulin shell protein</fullName>
    </recommendedName>
</protein>
<comment type="subcellular location">
    <subcellularLocation>
        <location evidence="1">Encapsulin nanocompartment</location>
    </subcellularLocation>
</comment>
<evidence type="ECO:0000256" key="2">
    <source>
        <dbReference type="ARBA" id="ARBA00033743"/>
    </source>
</evidence>
<evidence type="ECO:0000313" key="6">
    <source>
        <dbReference type="Proteomes" id="UP001205748"/>
    </source>
</evidence>
<dbReference type="Gene3D" id="3.30.2320.10">
    <property type="entry name" value="hypothetical protein PF0899 domain"/>
    <property type="match status" value="1"/>
</dbReference>
<dbReference type="PANTHER" id="PTHR37165:SF1">
    <property type="entry name" value="TYPE 1 ENCAPSULIN SHELL PROTEIN"/>
    <property type="match status" value="1"/>
</dbReference>
<evidence type="ECO:0000256" key="3">
    <source>
        <dbReference type="ARBA" id="ARBA00033787"/>
    </source>
</evidence>
<evidence type="ECO:0000256" key="4">
    <source>
        <dbReference type="ARBA" id="ARBA00050023"/>
    </source>
</evidence>
<dbReference type="RefSeq" id="WP_257529802.1">
    <property type="nucleotide sequence ID" value="NZ_JANKAS010000003.1"/>
</dbReference>
<name>A0AAE3HDY6_9FIRM</name>
<dbReference type="Proteomes" id="UP001205748">
    <property type="component" value="Unassembled WGS sequence"/>
</dbReference>
<dbReference type="Pfam" id="PF04454">
    <property type="entry name" value="Linocin_M18"/>
    <property type="match status" value="1"/>
</dbReference>
<dbReference type="AlphaFoldDB" id="A0AAE3HDY6"/>
<dbReference type="EMBL" id="JANKAS010000003">
    <property type="protein sequence ID" value="MCR1898331.1"/>
    <property type="molecule type" value="Genomic_DNA"/>
</dbReference>
<dbReference type="InterPro" id="IPR007544">
    <property type="entry name" value="ENCAP"/>
</dbReference>
<accession>A0AAE3HDY6</accession>
<dbReference type="PIRSF" id="PIRSF019254">
    <property type="entry name" value="CFP29"/>
    <property type="match status" value="1"/>
</dbReference>
<proteinExistence type="inferred from homology"/>
<dbReference type="InterPro" id="IPR051429">
    <property type="entry name" value="Encapsulin_nc"/>
</dbReference>
<organism evidence="5 6">
    <name type="scientific">Irregularibacter muris</name>
    <dbReference type="NCBI Taxonomy" id="1796619"/>
    <lineage>
        <taxon>Bacteria</taxon>
        <taxon>Bacillati</taxon>
        <taxon>Bacillota</taxon>
        <taxon>Clostridia</taxon>
        <taxon>Eubacteriales</taxon>
        <taxon>Eubacteriaceae</taxon>
        <taxon>Irregularibacter</taxon>
    </lineage>
</organism>
<gene>
    <name evidence="5" type="ORF">NSA47_04925</name>
</gene>